<dbReference type="InterPro" id="IPR011049">
    <property type="entry name" value="Serralysin-like_metalloprot_C"/>
</dbReference>
<dbReference type="InterPro" id="IPR038383">
    <property type="entry name" value="CPD_dom_sf"/>
</dbReference>
<organism evidence="23 24">
    <name type="scientific">Yersinia intermedia</name>
    <dbReference type="NCBI Taxonomy" id="631"/>
    <lineage>
        <taxon>Bacteria</taxon>
        <taxon>Pseudomonadati</taxon>
        <taxon>Pseudomonadota</taxon>
        <taxon>Gammaproteobacteria</taxon>
        <taxon>Enterobacterales</taxon>
        <taxon>Yersiniaceae</taxon>
        <taxon>Yersinia</taxon>
    </lineage>
</organism>
<dbReference type="Gene3D" id="3.40.50.11050">
    <property type="match status" value="2"/>
</dbReference>
<keyword evidence="6" id="KW-0800">Toxin</keyword>
<keyword evidence="18" id="KW-0446">Lipid-binding</keyword>
<dbReference type="PROSITE" id="PS51771">
    <property type="entry name" value="CGT_MARTX_CPD"/>
    <property type="match status" value="2"/>
</dbReference>
<dbReference type="InterPro" id="IPR020974">
    <property type="entry name" value="CPD_dom"/>
</dbReference>
<name>A0ABX6FAK5_YERIN</name>
<dbReference type="PANTHER" id="PTHR38340:SF1">
    <property type="entry name" value="S-LAYER PROTEIN"/>
    <property type="match status" value="1"/>
</dbReference>
<evidence type="ECO:0000256" key="9">
    <source>
        <dbReference type="ARBA" id="ARBA00022723"/>
    </source>
</evidence>
<feature type="domain" description="Peptidase C80" evidence="22">
    <location>
        <begin position="508"/>
        <end position="689"/>
    </location>
</feature>
<keyword evidence="16" id="KW-1043">Host membrane</keyword>
<evidence type="ECO:0000313" key="23">
    <source>
        <dbReference type="EMBL" id="QGR72029.1"/>
    </source>
</evidence>
<evidence type="ECO:0000256" key="4">
    <source>
        <dbReference type="ARBA" id="ARBA00022511"/>
    </source>
</evidence>
<keyword evidence="13" id="KW-0068">Autocatalytic cleavage</keyword>
<dbReference type="GeneID" id="58048133"/>
<dbReference type="InterPro" id="IPR050557">
    <property type="entry name" value="RTX_toxin/Mannuronan_C5-epim"/>
</dbReference>
<evidence type="ECO:0000256" key="12">
    <source>
        <dbReference type="ARBA" id="ARBA00022807"/>
    </source>
</evidence>
<evidence type="ECO:0000256" key="20">
    <source>
        <dbReference type="ARBA" id="ARBA00023200"/>
    </source>
</evidence>
<accession>A0ABX6FAK5</accession>
<evidence type="ECO:0000256" key="6">
    <source>
        <dbReference type="ARBA" id="ARBA00022656"/>
    </source>
</evidence>
<keyword evidence="19" id="KW-0472">Membrane</keyword>
<keyword evidence="20" id="KW-1035">Host cytoplasm</keyword>
<sequence length="2666" mass="300274">MPNIKLIANGFFEFSQGYDLLLPESKKIFDIAFSVVTHGNTISAKEFNNGLCRALSTKFLIEDSKYGPGGGQAYLSWLKRIVLNDITDTRITDLDSKYLINNIRTQYYRQFVSDELKSLLWVQYCERRYHNAKFIGDIIQDIKVALVNEDNTQRHVNLEQFIKLLKRKSSKGTINNERLINSLGNTIKDKSGAFKRVLADLRKTGKGSEYIIDGLVNNLLYEQKVRNNDNLSINDFLNILTDTTIKEKNIADNDYTKILIEGGLYDGEDSLSKTKTEGMVNKLNTEKIEFNKLMEILKRTKENTFFSFDSPNHAMSISIFMENGIFLYKFFDPIIGIYTFDKINLFENFLDQYLKINGDMYLFNEKSNLTEGGSDFNIEYQKYQSNPNHINQDSMWKISRDGEKEYILRSLKEKNYKFSINKHHDAQIVDFNFETGVDGKRVMKSIIMELNTGDKLSRILIQPDYFDGILKEGEKRNVLNSDITDKVSASKQLADWNRVKPELIKSLDNDDGAGTQYDYQIIFQLSGEREIIEGDERLASKHPDKTVIIQYDINAGEHKIVYGDLEKSQGDNVRWVLSSHGSDVVDGTNTTLAGYKPNEVISGLQRIQEKLNLTKPKHVVIAGCNLGNERSISHFGLDFSRGLWATGINASVKAYNQDLTVNIIGQKNTIDSANQQHSKNKYHRIKYSKDEHGNIIVNDVIATSLLINDIINERVSVDDAINIYPDILQKDFSQDGVISREMILDVIDNDDSYLKFNEFLDKKLDKDISGDQSFADWSIRRSNNKSVLSSWGYVNAEEIYDNKLIKPTPLDYDYQVIIQLADDEVIVRSTQELASKHPDKTLIIQYDITSGESRFVYGNPNALSGDKIKWILTGHGDDDENTLDGHSADKVYSALQDLAKQKKLTIPERMVILSCELGKNPDTDGIVPHFALKYAEIAQKNGENLSLRAYTQEVIVDDDGHRKTIVYGQNESEGQLYTKESSHRVDYQTTKNGQLLINDMPVASYILLDIAADKITPNEAIEKYSQYLEYYFADENNKIDKKLLAQAAHDPLVWQRFAEYAEKTQQDPAAHQYNNWVESTAGHKSRTLSQRARSAVTVLDALAESRVSITQLHKDSKKLLGDFIADSDNPLLSREILKKINDPDSYLDLRLDLLELQQLSDNNSNLTQLTDVEALNLSVAWHKSQADNNLRLMEIAGDYHTKNSDIKYSALSQSITLSGDLNRIKKRTMDLGVTYLYFSSKGNTSGFHDLLSRHQDICHNITNEYASIDEVKQLDKINQKINTLESNTYNDIALMGARGNLNRGIEINANGYYQVVFENNTINLVVENDDGNYRYRIYDPEAGELVFRANSIDDGNKVLTSQLTKYVSATNQNNLSFEINSFDFSSAKNSNYGSTLDSLFKTRLETERYKLSLQNDIILKEQPISLSTLYDMGAMIDGKLITVDVLSTNPEWSKKVCFDPVKLNEFYTLPDQTSVEQQQSVKVIKILLDNNKNLLNSHPDPNVMQNAARYIAAINKSVDLNCNIRPKLWDSLTQATVKSSRFQSFGQKLGAGTQAIGILTFSISSYGMTKRLQDPNITEAERAEIIKQLAIGLSSLAVDFGTDLMQPAFDKAYNFFTRKLLSGSKSGIGRMGYKASAKIVKHMGAALNVASAGFDIREAIDNFTKALQETNPDLKRDYIVNGSLSVVGAAISIATAVALAMGLSAAGPIGIAVGATLMLGGMIYNAVRQVEYIKREIELTGWQEFKTGFRLAFGAEPEKEILNKLSAEQKRKMDNFRLELVKNTYTKIIEPMGFNTLLYVNEEVDITPVKKYIFIYKADSVYSHSTEKWLRMYTNDTATGYLPDKEVSDSISKDPTKSDIERYYLMRYKTKPLSENDYRKWLDDKNVDHFKFDIVEIHESDIDNRHAQDNVIIKNHELFMSHEYFNGIRNLWRYNEVTPTIEISKNIDGSINTNFNYYENVTESIHAPSFGNNPDKSTHFNPGRGSDLIIGYKEHRNSFDVGEGEKTFFGGDKEDTFYLMGDVRASTHSLTTVLDGQGGSDTLVLLGLRFGNGYDVDLAKNDVRYIGDELRLLSVYNIENVYGHDGFFNKIKGNASDNFLKVGNGLACLDGREGNDILALNRGTAIGGSGIDTYIISSNENIPIDVTIIDSGIDEVSTIILPVNVEDIRVILLEGNDVIISVDEEKYFGSKIRLKDVYKLKDTGDKKILSHNFIINTADSLILVPNWPKELDKNVNELPSSLEMMAYYNPMIKQAEKPSGKQEVTIYKRSYSQDSIIIDKEVNKLPDFIKSSLNGSVLTKNIIFSDGLYHKFENLGAGDTVTANGGDNEFHIPNLLLTESDGDSVLTIDCRLLINSNNPDNTVYLSFGDVTGYDLNVTKNRLGDLIISHRDKPNEFLSIDIIYLDKLKYKNNKVITFSDKNGSTFFVEQSGEGYSVYEESAVDIKATEGNDNINLPEGYRLLNNVIDLLDGDDVIFDGSGRGNTINGGIGNDILHAKSGNNRLNGGQGHDQLFSGNGNDHLHAAQGNDTLCSGGGIDFMDGGKGNDTFVIEKGQGITTICDGYGKNRVHFEGIDYRELWFKKQNSQLLITIKGTEKEVIIDDYYSGQEVSSHFSFQTNHHKIEGDNLALLIDNMSNVPDKTRELIQGVGHKMYGADLNRAWALIAA</sequence>
<evidence type="ECO:0000256" key="19">
    <source>
        <dbReference type="ARBA" id="ARBA00023136"/>
    </source>
</evidence>
<proteinExistence type="predicted"/>
<keyword evidence="24" id="KW-1185">Reference proteome</keyword>
<evidence type="ECO:0000256" key="3">
    <source>
        <dbReference type="ARBA" id="ARBA00004613"/>
    </source>
</evidence>
<evidence type="ECO:0000256" key="8">
    <source>
        <dbReference type="ARBA" id="ARBA00022679"/>
    </source>
</evidence>
<evidence type="ECO:0000256" key="14">
    <source>
        <dbReference type="ARBA" id="ARBA00022837"/>
    </source>
</evidence>
<gene>
    <name evidence="23" type="ORF">FOC37_17680</name>
</gene>
<protein>
    <recommendedName>
        <fullName evidence="22">Peptidase C80 domain-containing protein</fullName>
    </recommendedName>
</protein>
<keyword evidence="8" id="KW-0808">Transferase</keyword>
<keyword evidence="11" id="KW-0378">Hydrolase</keyword>
<keyword evidence="4" id="KW-1032">Host cell membrane</keyword>
<evidence type="ECO:0000256" key="13">
    <source>
        <dbReference type="ARBA" id="ARBA00022813"/>
    </source>
</evidence>
<evidence type="ECO:0000256" key="16">
    <source>
        <dbReference type="ARBA" id="ARBA00022870"/>
    </source>
</evidence>
<keyword evidence="17" id="KW-0843">Virulence</keyword>
<comment type="subcellular location">
    <subcellularLocation>
        <location evidence="2">Host cell membrane</location>
    </subcellularLocation>
    <subcellularLocation>
        <location evidence="21">Host cytoplasm</location>
        <location evidence="21">Host cytosol</location>
    </subcellularLocation>
    <subcellularLocation>
        <location evidence="3">Secreted</location>
    </subcellularLocation>
</comment>
<evidence type="ECO:0000256" key="11">
    <source>
        <dbReference type="ARBA" id="ARBA00022801"/>
    </source>
</evidence>
<keyword evidence="5" id="KW-0964">Secreted</keyword>
<dbReference type="PRINTS" id="PR00313">
    <property type="entry name" value="CABNDNGRPT"/>
</dbReference>
<dbReference type="SUPFAM" id="SSF51120">
    <property type="entry name" value="beta-Roll"/>
    <property type="match status" value="2"/>
</dbReference>
<dbReference type="Proteomes" id="UP000424966">
    <property type="component" value="Chromosome"/>
</dbReference>
<comment type="cofactor">
    <cofactor evidence="1">
        <name>Mg(2+)</name>
        <dbReference type="ChEBI" id="CHEBI:18420"/>
    </cofactor>
</comment>
<keyword evidence="10" id="KW-0677">Repeat</keyword>
<dbReference type="CDD" id="cd20494">
    <property type="entry name" value="C58_RtxA"/>
    <property type="match status" value="1"/>
</dbReference>
<evidence type="ECO:0000256" key="1">
    <source>
        <dbReference type="ARBA" id="ARBA00001946"/>
    </source>
</evidence>
<evidence type="ECO:0000256" key="5">
    <source>
        <dbReference type="ARBA" id="ARBA00022525"/>
    </source>
</evidence>
<keyword evidence="12" id="KW-0788">Thiol protease</keyword>
<dbReference type="CDD" id="cd20500">
    <property type="entry name" value="Peptidase_C80"/>
    <property type="match status" value="2"/>
</dbReference>
<dbReference type="Gene3D" id="2.150.10.10">
    <property type="entry name" value="Serralysin-like metalloprotease, C-terminal"/>
    <property type="match status" value="2"/>
</dbReference>
<dbReference type="Pfam" id="PF11713">
    <property type="entry name" value="Peptidase_C80"/>
    <property type="match status" value="2"/>
</dbReference>
<dbReference type="InterPro" id="IPR001343">
    <property type="entry name" value="Hemolysn_Ca-bd"/>
</dbReference>
<evidence type="ECO:0000259" key="22">
    <source>
        <dbReference type="PROSITE" id="PS51771"/>
    </source>
</evidence>
<evidence type="ECO:0000256" key="17">
    <source>
        <dbReference type="ARBA" id="ARBA00023026"/>
    </source>
</evidence>
<dbReference type="EMBL" id="CP046294">
    <property type="protein sequence ID" value="QGR72029.1"/>
    <property type="molecule type" value="Genomic_DNA"/>
</dbReference>
<evidence type="ECO:0000256" key="15">
    <source>
        <dbReference type="ARBA" id="ARBA00022842"/>
    </source>
</evidence>
<evidence type="ECO:0000256" key="18">
    <source>
        <dbReference type="ARBA" id="ARBA00023121"/>
    </source>
</evidence>
<dbReference type="Pfam" id="PF00353">
    <property type="entry name" value="HemolysinCabind"/>
    <property type="match status" value="2"/>
</dbReference>
<evidence type="ECO:0000313" key="24">
    <source>
        <dbReference type="Proteomes" id="UP000424966"/>
    </source>
</evidence>
<keyword evidence="7" id="KW-0645">Protease</keyword>
<evidence type="ECO:0000256" key="21">
    <source>
        <dbReference type="ARBA" id="ARBA00023586"/>
    </source>
</evidence>
<keyword evidence="9" id="KW-0479">Metal-binding</keyword>
<evidence type="ECO:0000256" key="2">
    <source>
        <dbReference type="ARBA" id="ARBA00004165"/>
    </source>
</evidence>
<evidence type="ECO:0000256" key="7">
    <source>
        <dbReference type="ARBA" id="ARBA00022670"/>
    </source>
</evidence>
<feature type="domain" description="Peptidase C80" evidence="22">
    <location>
        <begin position="803"/>
        <end position="984"/>
    </location>
</feature>
<keyword evidence="15" id="KW-0460">Magnesium</keyword>
<dbReference type="RefSeq" id="WP_155967789.1">
    <property type="nucleotide sequence ID" value="NZ_CP046293.1"/>
</dbReference>
<dbReference type="PANTHER" id="PTHR38340">
    <property type="entry name" value="S-LAYER PROTEIN"/>
    <property type="match status" value="1"/>
</dbReference>
<reference evidence="23 24" key="1">
    <citation type="submission" date="2019-11" db="EMBL/GenBank/DDBJ databases">
        <title>FDA dAtabase for Regulatory Grade micrObial Sequences (FDA-ARGOS): Supporting development and validation of Infectious Disease Dx tests.</title>
        <authorList>
            <person name="Patel R."/>
            <person name="Rucinski S."/>
            <person name="Tallon L."/>
            <person name="Sadzewicz L."/>
            <person name="Vavikolanu K."/>
            <person name="Mehta A."/>
            <person name="Aluvathingal J."/>
            <person name="Nadendla S."/>
            <person name="Nandy P."/>
            <person name="Geyer C."/>
            <person name="Yan Y."/>
            <person name="Sichtig H."/>
        </authorList>
    </citation>
    <scope>NUCLEOTIDE SEQUENCE [LARGE SCALE GENOMIC DNA]</scope>
    <source>
        <strain evidence="23 24">FDAARGOS_729</strain>
    </source>
</reference>
<keyword evidence="14" id="KW-0106">Calcium</keyword>
<evidence type="ECO:0000256" key="10">
    <source>
        <dbReference type="ARBA" id="ARBA00022737"/>
    </source>
</evidence>